<organism evidence="1 2">
    <name type="scientific">SAR86 cluster bacterium</name>
    <dbReference type="NCBI Taxonomy" id="2030880"/>
    <lineage>
        <taxon>Bacteria</taxon>
        <taxon>Pseudomonadati</taxon>
        <taxon>Pseudomonadota</taxon>
        <taxon>Gammaproteobacteria</taxon>
        <taxon>SAR86 cluster</taxon>
    </lineage>
</organism>
<dbReference type="EMBL" id="NVWI01000014">
    <property type="protein sequence ID" value="PCJ39496.1"/>
    <property type="molecule type" value="Genomic_DNA"/>
</dbReference>
<comment type="caution">
    <text evidence="1">The sequence shown here is derived from an EMBL/GenBank/DDBJ whole genome shotgun (WGS) entry which is preliminary data.</text>
</comment>
<evidence type="ECO:0000313" key="1">
    <source>
        <dbReference type="EMBL" id="PCJ39496.1"/>
    </source>
</evidence>
<dbReference type="Proteomes" id="UP000228987">
    <property type="component" value="Unassembled WGS sequence"/>
</dbReference>
<sequence length="270" mass="30984">MVFIVGMMINQAALAENYPTLSAAQEQWLGQQIFNNECAMQVNCLTAWNLGEDFPSLGLGHFIWYKKDQKEIFEESFPALIKYFEEQNISIPAWLKDSNYNAPWQSRDEFLADFSGTELSELRSLLADTFPQQTSFIIQRFNAALNRMVAVLPENETSNIEEKFFSVANSHPPYGMYALIDYVNFKGEGVSSNERYIDQGWGLLQVLTTMPTSSENTLENFISSAKTVLQNRVRNAPEQRNEEQWLRGWFNRLDTYLPNRLEPGSTPSTL</sequence>
<proteinExistence type="predicted"/>
<gene>
    <name evidence="1" type="ORF">COA71_13640</name>
</gene>
<reference evidence="2" key="1">
    <citation type="submission" date="2017-08" db="EMBL/GenBank/DDBJ databases">
        <title>A dynamic microbial community with high functional redundancy inhabits the cold, oxic subseafloor aquifer.</title>
        <authorList>
            <person name="Tully B.J."/>
            <person name="Wheat C.G."/>
            <person name="Glazer B.T."/>
            <person name="Huber J.A."/>
        </authorList>
    </citation>
    <scope>NUCLEOTIDE SEQUENCE [LARGE SCALE GENOMIC DNA]</scope>
</reference>
<name>A0A2A5C7Y6_9GAMM</name>
<dbReference type="AlphaFoldDB" id="A0A2A5C7Y6"/>
<protein>
    <submittedName>
        <fullName evidence="1">Uncharacterized protein</fullName>
    </submittedName>
</protein>
<accession>A0A2A5C7Y6</accession>
<evidence type="ECO:0000313" key="2">
    <source>
        <dbReference type="Proteomes" id="UP000228987"/>
    </source>
</evidence>